<gene>
    <name evidence="2" type="ORF">JOC58_001955</name>
</gene>
<protein>
    <submittedName>
        <fullName evidence="2">Uncharacterized protein</fullName>
    </submittedName>
</protein>
<name>A0ABU1J0D1_9BACL</name>
<evidence type="ECO:0000256" key="1">
    <source>
        <dbReference type="SAM" id="Phobius"/>
    </source>
</evidence>
<sequence length="385" mass="43876">MKARKVWTFWIIPILIVALLLAPWVWWEVKPDTRLQVTILDKTVPNTTYREHKGLVWLLNQQKYTKTNGQRYDYTTDYYGFFPGSNDQYKVTGLPQDMRNTDMIYVADTYGVEKAQYLQANNGASVGTADGDLSQGMLYGGLDTSDVQRIRSGVTEQGVKTLIAEFNSLATPTTASVRNQIYPLLGVEWTGWTGRYFADLARGGEVPDFLTGDGSDPNRWPYTGPGIVLMHEDGRVVVLQEGKQIGDQGVQTTLTTQGKALIGFDAKVRYNYWFDIMKPAERTEILANYDLGLTADGKQKLQEAGITDTFPAVIRQQHATYTSYYFAGDYADHDQYPFWRRYEGWDTVKRWFTLDRPGSEDAFYWHLYVPMMKGILAQTAATERR</sequence>
<dbReference type="Proteomes" id="UP001185028">
    <property type="component" value="Unassembled WGS sequence"/>
</dbReference>
<dbReference type="RefSeq" id="WP_188775810.1">
    <property type="nucleotide sequence ID" value="NZ_BMMB01000005.1"/>
</dbReference>
<reference evidence="2 3" key="1">
    <citation type="submission" date="2023-07" db="EMBL/GenBank/DDBJ databases">
        <title>Genomic Encyclopedia of Type Strains, Phase IV (KMG-IV): sequencing the most valuable type-strain genomes for metagenomic binning, comparative biology and taxonomic classification.</title>
        <authorList>
            <person name="Goeker M."/>
        </authorList>
    </citation>
    <scope>NUCLEOTIDE SEQUENCE [LARGE SCALE GENOMIC DNA]</scope>
    <source>
        <strain evidence="2 3">DSM 22170</strain>
    </source>
</reference>
<proteinExistence type="predicted"/>
<feature type="transmembrane region" description="Helical" evidence="1">
    <location>
        <begin position="7"/>
        <end position="27"/>
    </location>
</feature>
<evidence type="ECO:0000313" key="3">
    <source>
        <dbReference type="Proteomes" id="UP001185028"/>
    </source>
</evidence>
<organism evidence="2 3">
    <name type="scientific">Paenibacillus hunanensis</name>
    <dbReference type="NCBI Taxonomy" id="539262"/>
    <lineage>
        <taxon>Bacteria</taxon>
        <taxon>Bacillati</taxon>
        <taxon>Bacillota</taxon>
        <taxon>Bacilli</taxon>
        <taxon>Bacillales</taxon>
        <taxon>Paenibacillaceae</taxon>
        <taxon>Paenibacillus</taxon>
    </lineage>
</organism>
<keyword evidence="3" id="KW-1185">Reference proteome</keyword>
<accession>A0ABU1J0D1</accession>
<evidence type="ECO:0000313" key="2">
    <source>
        <dbReference type="EMBL" id="MDR6244062.1"/>
    </source>
</evidence>
<keyword evidence="1" id="KW-0812">Transmembrane</keyword>
<dbReference type="EMBL" id="JAVDQH010000006">
    <property type="protein sequence ID" value="MDR6244062.1"/>
    <property type="molecule type" value="Genomic_DNA"/>
</dbReference>
<comment type="caution">
    <text evidence="2">The sequence shown here is derived from an EMBL/GenBank/DDBJ whole genome shotgun (WGS) entry which is preliminary data.</text>
</comment>
<keyword evidence="1" id="KW-0472">Membrane</keyword>
<keyword evidence="1" id="KW-1133">Transmembrane helix</keyword>